<protein>
    <submittedName>
        <fullName evidence="3">Processed acidic surface protein</fullName>
    </submittedName>
</protein>
<keyword evidence="1" id="KW-1133">Transmembrane helix</keyword>
<dbReference type="EMBL" id="QOCW01000042">
    <property type="protein sequence ID" value="RBW67316.1"/>
    <property type="molecule type" value="Genomic_DNA"/>
</dbReference>
<dbReference type="Proteomes" id="UP000253314">
    <property type="component" value="Unassembled WGS sequence"/>
</dbReference>
<dbReference type="InterPro" id="IPR030832">
    <property type="entry name" value="Acidic_LPXTA"/>
</dbReference>
<dbReference type="NCBIfam" id="TIGR04383">
    <property type="entry name" value="acidic_w_LPXTA"/>
    <property type="match status" value="1"/>
</dbReference>
<evidence type="ECO:0000313" key="4">
    <source>
        <dbReference type="Proteomes" id="UP000253314"/>
    </source>
</evidence>
<organism evidence="3 4">
    <name type="scientific">Bacillus taeanensis</name>
    <dbReference type="NCBI Taxonomy" id="273032"/>
    <lineage>
        <taxon>Bacteria</taxon>
        <taxon>Bacillati</taxon>
        <taxon>Bacillota</taxon>
        <taxon>Bacilli</taxon>
        <taxon>Bacillales</taxon>
        <taxon>Bacillaceae</taxon>
        <taxon>Bacillus</taxon>
    </lineage>
</organism>
<reference evidence="3 4" key="1">
    <citation type="submission" date="2018-07" db="EMBL/GenBank/DDBJ databases">
        <title>Lottiidibacillus patelloidae gen. nov., sp. nov., isolated from the intestinal tract of a marine limpet and the reclassification of B. taeanensis BH030017T, B. algicola KMM 3737T and B. hwajinpoensis SW-72T as genus Lottiidibacillus.</title>
        <authorList>
            <person name="Liu R."/>
            <person name="Huang Z."/>
        </authorList>
    </citation>
    <scope>NUCLEOTIDE SEQUENCE [LARGE SCALE GENOMIC DNA]</scope>
    <source>
        <strain evidence="3 4">BH030017</strain>
    </source>
</reference>
<evidence type="ECO:0000256" key="1">
    <source>
        <dbReference type="SAM" id="Phobius"/>
    </source>
</evidence>
<name>A0A366XNK8_9BACI</name>
<gene>
    <name evidence="3" type="ORF">DS031_22905</name>
</gene>
<keyword evidence="2" id="KW-0732">Signal</keyword>
<keyword evidence="1" id="KW-0812">Transmembrane</keyword>
<feature type="signal peptide" evidence="2">
    <location>
        <begin position="1"/>
        <end position="24"/>
    </location>
</feature>
<keyword evidence="4" id="KW-1185">Reference proteome</keyword>
<dbReference type="OrthoDB" id="2718583at2"/>
<comment type="caution">
    <text evidence="3">The sequence shown here is derived from an EMBL/GenBank/DDBJ whole genome shotgun (WGS) entry which is preliminary data.</text>
</comment>
<dbReference type="AlphaFoldDB" id="A0A366XNK8"/>
<proteinExistence type="predicted"/>
<keyword evidence="1" id="KW-0472">Membrane</keyword>
<evidence type="ECO:0000256" key="2">
    <source>
        <dbReference type="SAM" id="SignalP"/>
    </source>
</evidence>
<sequence>MSKFLYFTAILFIFSNLTIHTTFAAPTEEEITELLTEMNWTMEELEDYLSYYELTTADFETIEDLEMMLGTPINDENLAELLQSYNLTREELDVLLAEFGESTADYQFIEDLEMAVDFYMNHDEVMEEAEAFLAQIGLTEEEVEKLFNHLMALDETVLEAEMAKIEARMEPFMMMEDLTQLTEKQEAELISIWEAMLTAYHLKGNFYLVDRNGTKTAISYADLIKLETLNENSLFIELFDFEGNLLMDMQLSDDMFTSDFLLDAGGKLTDVGDMAGELTDLLHDEKLPNTASPYWLNALIGFLLLIAGCMLYRFSRKTEKV</sequence>
<accession>A0A366XNK8</accession>
<evidence type="ECO:0000313" key="3">
    <source>
        <dbReference type="EMBL" id="RBW67316.1"/>
    </source>
</evidence>
<dbReference type="RefSeq" id="WP_113808483.1">
    <property type="nucleotide sequence ID" value="NZ_QOCW01000042.1"/>
</dbReference>
<feature type="chain" id="PRO_5016752088" evidence="2">
    <location>
        <begin position="25"/>
        <end position="321"/>
    </location>
</feature>
<feature type="transmembrane region" description="Helical" evidence="1">
    <location>
        <begin position="294"/>
        <end position="314"/>
    </location>
</feature>